<evidence type="ECO:0000313" key="1">
    <source>
        <dbReference type="EMBL" id="CAF1190584.1"/>
    </source>
</evidence>
<keyword evidence="3" id="KW-1185">Reference proteome</keyword>
<comment type="caution">
    <text evidence="1">The sequence shown here is derived from an EMBL/GenBank/DDBJ whole genome shotgun (WGS) entry which is preliminary data.</text>
</comment>
<dbReference type="AlphaFoldDB" id="A0A814VLG9"/>
<dbReference type="Gene3D" id="3.10.10.10">
    <property type="entry name" value="HIV Type 1 Reverse Transcriptase, subunit A, domain 1"/>
    <property type="match status" value="1"/>
</dbReference>
<evidence type="ECO:0000313" key="3">
    <source>
        <dbReference type="Proteomes" id="UP000663829"/>
    </source>
</evidence>
<gene>
    <name evidence="1" type="ORF">GPM918_LOCUS23185</name>
    <name evidence="2" type="ORF">SRO942_LOCUS23184</name>
</gene>
<sequence length="221" mass="25225">MEQFKTFEKDQLDTIQILDQTTTDTISVWNTTDNNKSVETQQLCQAANPDMDERTTVQSLMANLLPSLKMKVISKDPQTRSVFANSKKAEDLRASINFDKQHWPSIYPVSHNSELNILRLLAHIQNEAQHSKLKSVLLQPFDNSKPTIATTTLHHTVPTIEHHSCASKPFPLRGEKGQELKKLLDELQLSGHIRRSDSHYAAPAILVEKKDKKYRLAVDYR</sequence>
<accession>A0A814VLG9</accession>
<evidence type="ECO:0000313" key="2">
    <source>
        <dbReference type="EMBL" id="CAF3954811.1"/>
    </source>
</evidence>
<name>A0A814VLG9_9BILA</name>
<organism evidence="1 3">
    <name type="scientific">Didymodactylos carnosus</name>
    <dbReference type="NCBI Taxonomy" id="1234261"/>
    <lineage>
        <taxon>Eukaryota</taxon>
        <taxon>Metazoa</taxon>
        <taxon>Spiralia</taxon>
        <taxon>Gnathifera</taxon>
        <taxon>Rotifera</taxon>
        <taxon>Eurotatoria</taxon>
        <taxon>Bdelloidea</taxon>
        <taxon>Philodinida</taxon>
        <taxon>Philodinidae</taxon>
        <taxon>Didymodactylos</taxon>
    </lineage>
</organism>
<proteinExistence type="predicted"/>
<protein>
    <recommendedName>
        <fullName evidence="4">Reverse transcriptase</fullName>
    </recommendedName>
</protein>
<reference evidence="1" key="1">
    <citation type="submission" date="2021-02" db="EMBL/GenBank/DDBJ databases">
        <authorList>
            <person name="Nowell W R."/>
        </authorList>
    </citation>
    <scope>NUCLEOTIDE SEQUENCE</scope>
</reference>
<dbReference type="EMBL" id="CAJNOQ010008186">
    <property type="protein sequence ID" value="CAF1190584.1"/>
    <property type="molecule type" value="Genomic_DNA"/>
</dbReference>
<dbReference type="Proteomes" id="UP000681722">
    <property type="component" value="Unassembled WGS sequence"/>
</dbReference>
<dbReference type="EMBL" id="CAJOBC010008187">
    <property type="protein sequence ID" value="CAF3954811.1"/>
    <property type="molecule type" value="Genomic_DNA"/>
</dbReference>
<dbReference type="Proteomes" id="UP000663829">
    <property type="component" value="Unassembled WGS sequence"/>
</dbReference>
<dbReference type="SUPFAM" id="SSF56672">
    <property type="entry name" value="DNA/RNA polymerases"/>
    <property type="match status" value="1"/>
</dbReference>
<evidence type="ECO:0008006" key="4">
    <source>
        <dbReference type="Google" id="ProtNLM"/>
    </source>
</evidence>
<dbReference type="InterPro" id="IPR043502">
    <property type="entry name" value="DNA/RNA_pol_sf"/>
</dbReference>